<dbReference type="SUPFAM" id="SSF54001">
    <property type="entry name" value="Cysteine proteinases"/>
    <property type="match status" value="1"/>
</dbReference>
<comment type="caution">
    <text evidence="2">The sequence shown here is derived from an EMBL/GenBank/DDBJ whole genome shotgun (WGS) entry which is preliminary data.</text>
</comment>
<name>A0ABU3H3G8_9BACL</name>
<evidence type="ECO:0000313" key="3">
    <source>
        <dbReference type="Proteomes" id="UP001248709"/>
    </source>
</evidence>
<evidence type="ECO:0000259" key="1">
    <source>
        <dbReference type="PROSITE" id="PS50911"/>
    </source>
</evidence>
<feature type="domain" description="Peptidase C51" evidence="1">
    <location>
        <begin position="1"/>
        <end position="63"/>
    </location>
</feature>
<dbReference type="InterPro" id="IPR038765">
    <property type="entry name" value="Papain-like_cys_pep_sf"/>
</dbReference>
<proteinExistence type="predicted"/>
<dbReference type="Proteomes" id="UP001248709">
    <property type="component" value="Unassembled WGS sequence"/>
</dbReference>
<dbReference type="Gene3D" id="3.90.1720.10">
    <property type="entry name" value="endopeptidase domain like (from Nostoc punctiforme)"/>
    <property type="match status" value="1"/>
</dbReference>
<reference evidence="2 3" key="1">
    <citation type="submission" date="2023-07" db="EMBL/GenBank/DDBJ databases">
        <title>Genomic Encyclopedia of Type Strains, Phase IV (KMG-IV): sequencing the most valuable type-strain genomes for metagenomic binning, comparative biology and taxonomic classification.</title>
        <authorList>
            <person name="Goeker M."/>
        </authorList>
    </citation>
    <scope>NUCLEOTIDE SEQUENCE [LARGE SCALE GENOMIC DNA]</scope>
    <source>
        <strain evidence="2 3">T98</strain>
    </source>
</reference>
<protein>
    <recommendedName>
        <fullName evidence="1">Peptidase C51 domain-containing protein</fullName>
    </recommendedName>
</protein>
<sequence length="63" mass="7023">MDWAQLPETGFFPERGDIVVYEKLLSDNSHGYIGSVLACDDNKVLVAEGNKDNKNYSNVFIQG</sequence>
<dbReference type="EMBL" id="JAUSUY010000003">
    <property type="protein sequence ID" value="MDT3425285.1"/>
    <property type="molecule type" value="Genomic_DNA"/>
</dbReference>
<evidence type="ECO:0000313" key="2">
    <source>
        <dbReference type="EMBL" id="MDT3425285.1"/>
    </source>
</evidence>
<dbReference type="PROSITE" id="PS50911">
    <property type="entry name" value="CHAP"/>
    <property type="match status" value="1"/>
</dbReference>
<keyword evidence="3" id="KW-1185">Reference proteome</keyword>
<gene>
    <name evidence="2" type="ORF">J2Z22_000801</name>
</gene>
<accession>A0ABU3H3G8</accession>
<organism evidence="2 3">
    <name type="scientific">Paenibacillus forsythiae</name>
    <dbReference type="NCBI Taxonomy" id="365616"/>
    <lineage>
        <taxon>Bacteria</taxon>
        <taxon>Bacillati</taxon>
        <taxon>Bacillota</taxon>
        <taxon>Bacilli</taxon>
        <taxon>Bacillales</taxon>
        <taxon>Paenibacillaceae</taxon>
        <taxon>Paenibacillus</taxon>
    </lineage>
</organism>
<dbReference type="InterPro" id="IPR007921">
    <property type="entry name" value="CHAP_dom"/>
</dbReference>